<reference evidence="3 4" key="1">
    <citation type="submission" date="2016-08" db="EMBL/GenBank/DDBJ databases">
        <title>Novel Firmicutes and Novel Genomes.</title>
        <authorList>
            <person name="Poppleton D.I."/>
            <person name="Gribaldo S."/>
        </authorList>
    </citation>
    <scope>NUCLEOTIDE SEQUENCE [LARGE SCALE GENOMIC DNA]</scope>
    <source>
        <strain evidence="3 4">CTT3</strain>
    </source>
</reference>
<comment type="function">
    <text evidence="1">Catalyzes the epimerization of the S- and R-forms of NAD(P)HX, a damaged form of NAD(P)H that is a result of enzymatic or heat-dependent hydration. This is a prerequisite for the S-specific NAD(P)H-hydrate dehydratase to allow the repair of both epimers of NAD(P)HX.</text>
</comment>
<dbReference type="OrthoDB" id="9806925at2"/>
<keyword evidence="1" id="KW-0630">Potassium</keyword>
<dbReference type="EMBL" id="MCIB01000006">
    <property type="protein sequence ID" value="RKD33467.1"/>
    <property type="molecule type" value="Genomic_DNA"/>
</dbReference>
<accession>A0A419T7A5</accession>
<protein>
    <recommendedName>
        <fullName evidence="1">NAD(P)H-hydrate epimerase</fullName>
        <ecNumber evidence="1">5.1.99.6</ecNumber>
    </recommendedName>
    <alternativeName>
        <fullName evidence="1">NAD(P)HX epimerase</fullName>
    </alternativeName>
</protein>
<keyword evidence="1" id="KW-0520">NAD</keyword>
<comment type="catalytic activity">
    <reaction evidence="1">
        <text>(6R)-NADHX = (6S)-NADHX</text>
        <dbReference type="Rhea" id="RHEA:32215"/>
        <dbReference type="ChEBI" id="CHEBI:64074"/>
        <dbReference type="ChEBI" id="CHEBI:64075"/>
        <dbReference type="EC" id="5.1.99.6"/>
    </reaction>
</comment>
<evidence type="ECO:0000313" key="4">
    <source>
        <dbReference type="Proteomes" id="UP000284177"/>
    </source>
</evidence>
<dbReference type="EC" id="5.1.99.6" evidence="1"/>
<keyword evidence="1" id="KW-0521">NADP</keyword>
<dbReference type="GO" id="GO:0052856">
    <property type="term" value="F:NAD(P)HX epimerase activity"/>
    <property type="evidence" value="ECO:0007669"/>
    <property type="project" value="UniProtKB-UniRule"/>
</dbReference>
<proteinExistence type="inferred from homology"/>
<dbReference type="GO" id="GO:0000166">
    <property type="term" value="F:nucleotide binding"/>
    <property type="evidence" value="ECO:0007669"/>
    <property type="project" value="UniProtKB-KW"/>
</dbReference>
<dbReference type="AlphaFoldDB" id="A0A419T7A5"/>
<gene>
    <name evidence="1" type="primary">nnrE</name>
    <name evidence="3" type="ORF">BET03_09455</name>
</gene>
<keyword evidence="1" id="KW-0413">Isomerase</keyword>
<dbReference type="InterPro" id="IPR036652">
    <property type="entry name" value="YjeF_N_dom_sf"/>
</dbReference>
<dbReference type="PROSITE" id="PS51385">
    <property type="entry name" value="YJEF_N"/>
    <property type="match status" value="1"/>
</dbReference>
<dbReference type="HAMAP" id="MF_01966">
    <property type="entry name" value="NADHX_epimerase"/>
    <property type="match status" value="1"/>
</dbReference>
<name>A0A419T7A5_9FIRM</name>
<feature type="binding site" evidence="1">
    <location>
        <position position="140"/>
    </location>
    <ligand>
        <name>(6S)-NADPHX</name>
        <dbReference type="ChEBI" id="CHEBI:64076"/>
    </ligand>
</feature>
<feature type="binding site" evidence="1">
    <location>
        <position position="125"/>
    </location>
    <ligand>
        <name>K(+)</name>
        <dbReference type="ChEBI" id="CHEBI:29103"/>
    </ligand>
</feature>
<feature type="binding site" evidence="1">
    <location>
        <position position="161"/>
    </location>
    <ligand>
        <name>K(+)</name>
        <dbReference type="ChEBI" id="CHEBI:29103"/>
    </ligand>
</feature>
<evidence type="ECO:0000256" key="1">
    <source>
        <dbReference type="HAMAP-Rule" id="MF_01966"/>
    </source>
</evidence>
<dbReference type="NCBIfam" id="TIGR00197">
    <property type="entry name" value="yjeF_nterm"/>
    <property type="match status" value="1"/>
</dbReference>
<feature type="domain" description="YjeF N-terminal" evidence="2">
    <location>
        <begin position="9"/>
        <end position="215"/>
    </location>
</feature>
<dbReference type="SUPFAM" id="SSF64153">
    <property type="entry name" value="YjeF N-terminal domain-like"/>
    <property type="match status" value="1"/>
</dbReference>
<comment type="cofactor">
    <cofactor evidence="1">
        <name>K(+)</name>
        <dbReference type="ChEBI" id="CHEBI:29103"/>
    </cofactor>
    <text evidence="1">Binds 1 potassium ion per subunit.</text>
</comment>
<feature type="binding site" evidence="1">
    <location>
        <begin position="129"/>
        <end position="135"/>
    </location>
    <ligand>
        <name>(6S)-NADPHX</name>
        <dbReference type="ChEBI" id="CHEBI:64076"/>
    </ligand>
</feature>
<keyword evidence="1" id="KW-0547">Nucleotide-binding</keyword>
<feature type="binding site" evidence="1">
    <location>
        <position position="54"/>
    </location>
    <ligand>
        <name>K(+)</name>
        <dbReference type="ChEBI" id="CHEBI:29103"/>
    </ligand>
</feature>
<organism evidence="3 4">
    <name type="scientific">Thermohalobacter berrensis</name>
    <dbReference type="NCBI Taxonomy" id="99594"/>
    <lineage>
        <taxon>Bacteria</taxon>
        <taxon>Bacillati</taxon>
        <taxon>Bacillota</taxon>
        <taxon>Tissierellia</taxon>
        <taxon>Tissierellales</taxon>
        <taxon>Thermohalobacteraceae</taxon>
        <taxon>Thermohalobacter</taxon>
    </lineage>
</organism>
<keyword evidence="1" id="KW-0479">Metal-binding</keyword>
<feature type="binding site" evidence="1">
    <location>
        <position position="158"/>
    </location>
    <ligand>
        <name>(6S)-NADPHX</name>
        <dbReference type="ChEBI" id="CHEBI:64076"/>
    </ligand>
</feature>
<evidence type="ECO:0000313" key="3">
    <source>
        <dbReference type="EMBL" id="RKD33467.1"/>
    </source>
</evidence>
<dbReference type="GO" id="GO:0046872">
    <property type="term" value="F:metal ion binding"/>
    <property type="evidence" value="ECO:0007669"/>
    <property type="project" value="UniProtKB-KW"/>
</dbReference>
<dbReference type="Pfam" id="PF03853">
    <property type="entry name" value="YjeF_N"/>
    <property type="match status" value="1"/>
</dbReference>
<dbReference type="InterPro" id="IPR004443">
    <property type="entry name" value="YjeF_N_dom"/>
</dbReference>
<comment type="similarity">
    <text evidence="1">Belongs to the NnrE/AIBP family.</text>
</comment>
<evidence type="ECO:0000259" key="2">
    <source>
        <dbReference type="PROSITE" id="PS51385"/>
    </source>
</evidence>
<keyword evidence="4" id="KW-1185">Reference proteome</keyword>
<feature type="binding site" evidence="1">
    <location>
        <begin position="53"/>
        <end position="57"/>
    </location>
    <ligand>
        <name>(6S)-NADPHX</name>
        <dbReference type="ChEBI" id="CHEBI:64076"/>
    </ligand>
</feature>
<sequence length="218" mass="23734">MKVATANQMRSIDKYCIENIGIPGIVLMENAALKVVENIDKYDSFTIVAGTGNNGGDGLAIARHLIVKNKKANIYLIGTPEKMSKDCKINYNILLNMNVKINTINQGEDLKSLKESVSTKQVTVDSIFGTGLSGEVRGIYSDVISIINKYSSYTVSVDIPSGLECDTGKVLGISVKADKTVTFQLNKKGFLNPESKKYTGKVKVESIGIPNFVVEKFI</sequence>
<dbReference type="RefSeq" id="WP_120167849.1">
    <property type="nucleotide sequence ID" value="NZ_MCIB01000006.1"/>
</dbReference>
<comment type="caution">
    <text evidence="3">The sequence shown here is derived from an EMBL/GenBank/DDBJ whole genome shotgun (WGS) entry which is preliminary data.</text>
</comment>
<comment type="catalytic activity">
    <reaction evidence="1">
        <text>(6R)-NADPHX = (6S)-NADPHX</text>
        <dbReference type="Rhea" id="RHEA:32227"/>
        <dbReference type="ChEBI" id="CHEBI:64076"/>
        <dbReference type="ChEBI" id="CHEBI:64077"/>
        <dbReference type="EC" id="5.1.99.6"/>
    </reaction>
</comment>
<dbReference type="Gene3D" id="3.40.50.10260">
    <property type="entry name" value="YjeF N-terminal domain"/>
    <property type="match status" value="1"/>
</dbReference>
<dbReference type="Proteomes" id="UP000284177">
    <property type="component" value="Unassembled WGS sequence"/>
</dbReference>